<feature type="compositionally biased region" description="Basic residues" evidence="2">
    <location>
        <begin position="25"/>
        <end position="38"/>
    </location>
</feature>
<feature type="compositionally biased region" description="Basic and acidic residues" evidence="2">
    <location>
        <begin position="42"/>
        <end position="59"/>
    </location>
</feature>
<protein>
    <submittedName>
        <fullName evidence="3">Uncharacterized protein</fullName>
    </submittedName>
</protein>
<dbReference type="VEuPathDB" id="FungiDB:TRICI_004451"/>
<dbReference type="PANTHER" id="PTHR15885:SF1">
    <property type="entry name" value="COILED-COIL DOMAIN-CONTAINING PROTEIN 174"/>
    <property type="match status" value="1"/>
</dbReference>
<organism evidence="3 4">
    <name type="scientific">Trichomonascus ciferrii</name>
    <dbReference type="NCBI Taxonomy" id="44093"/>
    <lineage>
        <taxon>Eukaryota</taxon>
        <taxon>Fungi</taxon>
        <taxon>Dikarya</taxon>
        <taxon>Ascomycota</taxon>
        <taxon>Saccharomycotina</taxon>
        <taxon>Dipodascomycetes</taxon>
        <taxon>Dipodascales</taxon>
        <taxon>Trichomonascaceae</taxon>
        <taxon>Trichomonascus</taxon>
        <taxon>Trichomonascus ciferrii complex</taxon>
    </lineage>
</organism>
<comment type="caution">
    <text evidence="3">The sequence shown here is derived from an EMBL/GenBank/DDBJ whole genome shotgun (WGS) entry which is preliminary data.</text>
</comment>
<proteinExistence type="predicted"/>
<dbReference type="AlphaFoldDB" id="A0A642V0W8"/>
<feature type="compositionally biased region" description="Basic and acidic residues" evidence="2">
    <location>
        <begin position="15"/>
        <end position="24"/>
    </location>
</feature>
<keyword evidence="1" id="KW-0175">Coiled coil</keyword>
<dbReference type="EMBL" id="SWFS01000336">
    <property type="protein sequence ID" value="KAA8909616.1"/>
    <property type="molecule type" value="Genomic_DNA"/>
</dbReference>
<dbReference type="PANTHER" id="PTHR15885">
    <property type="entry name" value="COILED-COIL DOMAIN-CONTAINING PROTEIN 174"/>
    <property type="match status" value="1"/>
</dbReference>
<sequence>MHMDLNLEVEQAKERFEKDREKGKYQHVHRKKRQKVVGKNKGVRDRGLTDTKDMEGVRESNLERKRELYDQLKSGKVPRGYNDKDLLLQVDYQSSGDESEDEMIEIVDEFGRSRQVKRNEYYNGPVERPKELVYGDLVQHEAVQFNDLNSPGKQNLEEAEDVHYDSRWEVRDKGVGFYQFSQSEDERRRQMAELKHIREETFENVATKDSVMEKRKTYHNERKMKILTLREKSIKRAEAKVASKS</sequence>
<gene>
    <name evidence="3" type="ORF">TRICI_004451</name>
</gene>
<dbReference type="InterPro" id="IPR025066">
    <property type="entry name" value="CCDC174-like"/>
</dbReference>
<keyword evidence="4" id="KW-1185">Reference proteome</keyword>
<name>A0A642V0W8_9ASCO</name>
<dbReference type="Proteomes" id="UP000761534">
    <property type="component" value="Unassembled WGS sequence"/>
</dbReference>
<accession>A0A642V0W8</accession>
<evidence type="ECO:0000313" key="3">
    <source>
        <dbReference type="EMBL" id="KAA8909616.1"/>
    </source>
</evidence>
<evidence type="ECO:0000256" key="1">
    <source>
        <dbReference type="ARBA" id="ARBA00023054"/>
    </source>
</evidence>
<feature type="region of interest" description="Disordered" evidence="2">
    <location>
        <begin position="15"/>
        <end position="59"/>
    </location>
</feature>
<reference evidence="3" key="1">
    <citation type="journal article" date="2019" name="G3 (Bethesda)">
        <title>Genome Assemblies of Two Rare Opportunistic Yeast Pathogens: Diutina rugosa (syn. Candida rugosa) and Trichomonascus ciferrii (syn. Candida ciferrii).</title>
        <authorList>
            <person name="Mixao V."/>
            <person name="Saus E."/>
            <person name="Hansen A.P."/>
            <person name="Lass-Florl C."/>
            <person name="Gabaldon T."/>
        </authorList>
    </citation>
    <scope>NUCLEOTIDE SEQUENCE</scope>
    <source>
        <strain evidence="3">CBS 4856</strain>
    </source>
</reference>
<evidence type="ECO:0000256" key="2">
    <source>
        <dbReference type="SAM" id="MobiDB-lite"/>
    </source>
</evidence>
<dbReference type="Pfam" id="PF13300">
    <property type="entry name" value="DUF4078"/>
    <property type="match status" value="1"/>
</dbReference>
<evidence type="ECO:0000313" key="4">
    <source>
        <dbReference type="Proteomes" id="UP000761534"/>
    </source>
</evidence>
<dbReference type="GO" id="GO:0005634">
    <property type="term" value="C:nucleus"/>
    <property type="evidence" value="ECO:0007669"/>
    <property type="project" value="TreeGrafter"/>
</dbReference>
<dbReference type="OrthoDB" id="4093383at2759"/>